<evidence type="ECO:0000313" key="2">
    <source>
        <dbReference type="Proteomes" id="UP000077173"/>
    </source>
</evidence>
<dbReference type="GeneID" id="32582695"/>
<dbReference type="PANTHER" id="PTHR36156:SF2">
    <property type="entry name" value="CUPIN TYPE-2 DOMAIN-CONTAINING PROTEIN"/>
    <property type="match status" value="1"/>
</dbReference>
<protein>
    <recommendedName>
        <fullName evidence="3">Cupin</fullName>
    </recommendedName>
</protein>
<keyword evidence="2" id="KW-1185">Reference proteome</keyword>
<dbReference type="AlphaFoldDB" id="A0A176YJU6"/>
<dbReference type="CDD" id="cd02231">
    <property type="entry name" value="cupin_BLL6423-like"/>
    <property type="match status" value="1"/>
</dbReference>
<reference evidence="1 2" key="1">
    <citation type="submission" date="2016-02" db="EMBL/GenBank/DDBJ databases">
        <title>Draft genome sequence of the strain BR 10247T Bradyrhizobium neotropicale isolated from nodules of Centrolobium paraense.</title>
        <authorList>
            <person name="Simoes-Araujo J.L."/>
            <person name="Barauna A.C."/>
            <person name="Silva K."/>
            <person name="Zilli J.E."/>
        </authorList>
    </citation>
    <scope>NUCLEOTIDE SEQUENCE [LARGE SCALE GENOMIC DNA]</scope>
    <source>
        <strain evidence="1 2">BR 10247</strain>
    </source>
</reference>
<sequence>MARPVRRIVTGHRADGRSVIVSDSAAPNVHVVPGTPGLAGTVVWVADKTPADIAQQEETAPADRKLAIEPPRGGNVLRIAEFPPDNLYSREELDKFRRGIGSPEAFDTKARHFFFHKTHTLDYAIVLEGEIWAMLDEGETLMRPGDILIQRGTNHAWSNRSDRICRVAFVLIDAEHE</sequence>
<dbReference type="Gene3D" id="2.20.70.150">
    <property type="match status" value="1"/>
</dbReference>
<dbReference type="InterPro" id="IPR047142">
    <property type="entry name" value="OryJ/VirC-like"/>
</dbReference>
<dbReference type="SUPFAM" id="SSF51182">
    <property type="entry name" value="RmlC-like cupins"/>
    <property type="match status" value="1"/>
</dbReference>
<dbReference type="RefSeq" id="WP_063681881.1">
    <property type="nucleotide sequence ID" value="NZ_LSEF01000114.1"/>
</dbReference>
<dbReference type="InterPro" id="IPR011051">
    <property type="entry name" value="RmlC_Cupin_sf"/>
</dbReference>
<comment type="caution">
    <text evidence="1">The sequence shown here is derived from an EMBL/GenBank/DDBJ whole genome shotgun (WGS) entry which is preliminary data.</text>
</comment>
<dbReference type="PANTHER" id="PTHR36156">
    <property type="entry name" value="SLR2101 PROTEIN"/>
    <property type="match status" value="1"/>
</dbReference>
<evidence type="ECO:0008006" key="3">
    <source>
        <dbReference type="Google" id="ProtNLM"/>
    </source>
</evidence>
<dbReference type="EMBL" id="LSEF01000114">
    <property type="protein sequence ID" value="OAF07256.1"/>
    <property type="molecule type" value="Genomic_DNA"/>
</dbReference>
<organism evidence="1 2">
    <name type="scientific">Bradyrhizobium neotropicale</name>
    <dbReference type="NCBI Taxonomy" id="1497615"/>
    <lineage>
        <taxon>Bacteria</taxon>
        <taxon>Pseudomonadati</taxon>
        <taxon>Pseudomonadota</taxon>
        <taxon>Alphaproteobacteria</taxon>
        <taxon>Hyphomicrobiales</taxon>
        <taxon>Nitrobacteraceae</taxon>
        <taxon>Bradyrhizobium</taxon>
    </lineage>
</organism>
<dbReference type="Gene3D" id="2.60.120.10">
    <property type="entry name" value="Jelly Rolls"/>
    <property type="match status" value="1"/>
</dbReference>
<gene>
    <name evidence="1" type="ORF">AXW67_30440</name>
</gene>
<name>A0A176YJU6_9BRAD</name>
<accession>A0A176YJU6</accession>
<evidence type="ECO:0000313" key="1">
    <source>
        <dbReference type="EMBL" id="OAF07256.1"/>
    </source>
</evidence>
<dbReference type="Proteomes" id="UP000077173">
    <property type="component" value="Unassembled WGS sequence"/>
</dbReference>
<proteinExistence type="predicted"/>
<dbReference type="InterPro" id="IPR014710">
    <property type="entry name" value="RmlC-like_jellyroll"/>
</dbReference>